<reference evidence="2 3" key="1">
    <citation type="journal article" date="2013" name="Genome Biol. Evol.">
        <title>Life in an arsenic-containing gold mine: genome and physiology of the autotrophic arsenite-oxidizing bacterium rhizobium sp. NT-26.</title>
        <authorList>
            <person name="Andres J."/>
            <person name="Arsene-Ploetze F."/>
            <person name="Barbe V."/>
            <person name="Brochier-Armanet C."/>
            <person name="Cleiss-Arnold J."/>
            <person name="Coppee J.Y."/>
            <person name="Dillies M.A."/>
            <person name="Geist"/>
            <person name="L"/>
            <person name="Joublin A."/>
            <person name="Koechler S."/>
            <person name="Lassalle F."/>
            <person name="Marchal M."/>
            <person name="Medigue C."/>
            <person name="Muller D."/>
            <person name="Nesme X."/>
            <person name="Plewniak F."/>
            <person name="Proux C."/>
            <person name="Ramirez-Bahena M.H."/>
            <person name="Schenowitz C."/>
            <person name="Sismeiro O."/>
            <person name="Vallenet D."/>
            <person name="Santini J.M."/>
            <person name="Bertin P.N."/>
        </authorList>
    </citation>
    <scope>NUCLEOTIDE SEQUENCE [LARGE SCALE GENOMIC DNA]</scope>
    <source>
        <strain evidence="2 3">NT-26</strain>
    </source>
</reference>
<dbReference type="KEGG" id="rht:NT26_1428"/>
<dbReference type="EMBL" id="FO082820">
    <property type="protein sequence ID" value="CCF19152.1"/>
    <property type="molecule type" value="Genomic_DNA"/>
</dbReference>
<sequence>MAPRTEKTAPPKKSSTRKPAPKKPVAEKKPKAEKPRDDLAGVVMSTQGMAAVLGVTPRWLQSLVKDGTIPSLGRGRFDPTAVFQAYAAFLKEGVTKKTGNESLDELRKEKALTERLNRERKDRTLIELDEALGVIDEVTGMFVASLNGLPAQITGVPRERQRLNDIFDSERLRLADRFAKKREALRSGREDPDAEAEDDAD</sequence>
<keyword evidence="3" id="KW-1185">Reference proteome</keyword>
<dbReference type="AlphaFoldDB" id="L0NFU6"/>
<gene>
    <name evidence="2" type="ORF">NT26_1428</name>
</gene>
<organism evidence="2 3">
    <name type="scientific">Pseudorhizobium banfieldiae</name>
    <dbReference type="NCBI Taxonomy" id="1125847"/>
    <lineage>
        <taxon>Bacteria</taxon>
        <taxon>Pseudomonadati</taxon>
        <taxon>Pseudomonadota</taxon>
        <taxon>Alphaproteobacteria</taxon>
        <taxon>Hyphomicrobiales</taxon>
        <taxon>Rhizobiaceae</taxon>
        <taxon>Rhizobium/Agrobacterium group</taxon>
        <taxon>Pseudorhizobium</taxon>
    </lineage>
</organism>
<evidence type="ECO:0000313" key="2">
    <source>
        <dbReference type="EMBL" id="CCF19152.1"/>
    </source>
</evidence>
<name>L0NFU6_9HYPH</name>
<dbReference type="RefSeq" id="WP_052638044.1">
    <property type="nucleotide sequence ID" value="NZ_FO082820.1"/>
</dbReference>
<evidence type="ECO:0000313" key="3">
    <source>
        <dbReference type="Proteomes" id="UP000010792"/>
    </source>
</evidence>
<dbReference type="Proteomes" id="UP000010792">
    <property type="component" value="Chromosome"/>
</dbReference>
<accession>L0NFU6</accession>
<evidence type="ECO:0008006" key="4">
    <source>
        <dbReference type="Google" id="ProtNLM"/>
    </source>
</evidence>
<feature type="compositionally biased region" description="Basic and acidic residues" evidence="1">
    <location>
        <begin position="24"/>
        <end position="39"/>
    </location>
</feature>
<evidence type="ECO:0000256" key="1">
    <source>
        <dbReference type="SAM" id="MobiDB-lite"/>
    </source>
</evidence>
<proteinExistence type="predicted"/>
<protein>
    <recommendedName>
        <fullName evidence="4">Terminase small subunit</fullName>
    </recommendedName>
</protein>
<dbReference type="STRING" id="1125847.NT26_1428"/>
<feature type="region of interest" description="Disordered" evidence="1">
    <location>
        <begin position="1"/>
        <end position="41"/>
    </location>
</feature>
<dbReference type="OrthoDB" id="8420173at2"/>